<organism evidence="1 2">
    <name type="scientific">Bauhinia variegata</name>
    <name type="common">Purple orchid tree</name>
    <name type="synonym">Phanera variegata</name>
    <dbReference type="NCBI Taxonomy" id="167791"/>
    <lineage>
        <taxon>Eukaryota</taxon>
        <taxon>Viridiplantae</taxon>
        <taxon>Streptophyta</taxon>
        <taxon>Embryophyta</taxon>
        <taxon>Tracheophyta</taxon>
        <taxon>Spermatophyta</taxon>
        <taxon>Magnoliopsida</taxon>
        <taxon>eudicotyledons</taxon>
        <taxon>Gunneridae</taxon>
        <taxon>Pentapetalae</taxon>
        <taxon>rosids</taxon>
        <taxon>fabids</taxon>
        <taxon>Fabales</taxon>
        <taxon>Fabaceae</taxon>
        <taxon>Cercidoideae</taxon>
        <taxon>Cercideae</taxon>
        <taxon>Bauhiniinae</taxon>
        <taxon>Bauhinia</taxon>
    </lineage>
</organism>
<gene>
    <name evidence="1" type="ORF">L6164_007776</name>
</gene>
<evidence type="ECO:0000313" key="2">
    <source>
        <dbReference type="Proteomes" id="UP000828941"/>
    </source>
</evidence>
<dbReference type="EMBL" id="CM039429">
    <property type="protein sequence ID" value="KAI4346913.1"/>
    <property type="molecule type" value="Genomic_DNA"/>
</dbReference>
<sequence>MASEDRFGLLEETTLKMEEDYKTSRSKIQVVPSYVYMQEEKKYEKYYSPKLISFGPIHHGDPKLKRGEQYKLMWTSMYAKARSLTPQDLYKRISNHIGELRGLFSWDEHRQAKNYSDKDLAWMLFVDGCSVLQILEKVNLAKPEEYLKVKVDILVIVERDLFLLENQLPYQLLKLLNSDELKLKICMYAFCELQNMFTIFESSKGLLFRDPKRLIKIVKKSSSPTHLLDCLRTNILSIGNDKDEQEQSSLPAHIPERGSVLALILNALCTSIFEVYVRQIFVLGFHKLQNMFTLRKPEHGIKRWKTSSLPRFERESERGKQSSPPPILDRQTSEAERSSETRLSWRLAALVATTQERYNTENFTSYRNIQELKVAAIQVKRQKNISLKNISFSSSLFYGKLNLPPLILNDTTVPILLNLAAYETCPDFINKFEISSYIKLLDLLIDEPEDVKELRSSGILHNSLGCDEDVVELFNTISSGLVHNPILYSGIKDKMEKHYRNKLRNIMAGAYYTYFKTPWSFIASAAAVSALALTALQTWKAF</sequence>
<name>A0ACB9PEY0_BAUVA</name>
<evidence type="ECO:0000313" key="1">
    <source>
        <dbReference type="EMBL" id="KAI4346913.1"/>
    </source>
</evidence>
<comment type="caution">
    <text evidence="1">The sequence shown here is derived from an EMBL/GenBank/DDBJ whole genome shotgun (WGS) entry which is preliminary data.</text>
</comment>
<proteinExistence type="predicted"/>
<accession>A0ACB9PEY0</accession>
<reference evidence="1 2" key="1">
    <citation type="journal article" date="2022" name="DNA Res.">
        <title>Chromosomal-level genome assembly of the orchid tree Bauhinia variegata (Leguminosae; Cercidoideae) supports the allotetraploid origin hypothesis of Bauhinia.</title>
        <authorList>
            <person name="Zhong Y."/>
            <person name="Chen Y."/>
            <person name="Zheng D."/>
            <person name="Pang J."/>
            <person name="Liu Y."/>
            <person name="Luo S."/>
            <person name="Meng S."/>
            <person name="Qian L."/>
            <person name="Wei D."/>
            <person name="Dai S."/>
            <person name="Zhou R."/>
        </authorList>
    </citation>
    <scope>NUCLEOTIDE SEQUENCE [LARGE SCALE GENOMIC DNA]</scope>
    <source>
        <strain evidence="1">BV-YZ2020</strain>
    </source>
</reference>
<dbReference type="Proteomes" id="UP000828941">
    <property type="component" value="Chromosome 4"/>
</dbReference>
<protein>
    <submittedName>
        <fullName evidence="1">Uncharacterized protein</fullName>
    </submittedName>
</protein>
<keyword evidence="2" id="KW-1185">Reference proteome</keyword>